<feature type="transmembrane region" description="Helical" evidence="6">
    <location>
        <begin position="227"/>
        <end position="247"/>
    </location>
</feature>
<evidence type="ECO:0000256" key="6">
    <source>
        <dbReference type="SAM" id="Phobius"/>
    </source>
</evidence>
<dbReference type="InterPro" id="IPR038665">
    <property type="entry name" value="Voltage-dep_anion_channel_sf"/>
</dbReference>
<sequence>MTSPFTAASAGPTRAVQGGTPQGGPAQSEPAQGGPAQSGPAQGGSAQSGPAQSEPAQRSALGPDGARPERLPLSTFAIGFGLAGLAEVWTNASPALGLPRVVPQAFWAVAAVAWCWLIVAHAVRGARSEVPLAQQLHHPAQGSLASLAPVTAMLLAGDLSTYSLGAGRVMFLLALLVSTVFAAWRLASWFEGRLEFESMHPGYLLPTVAPGLVGASVAAGVGFHGLAWALFGVGTFFTVIMTAILVLRLAFHAALADPLLPTTAILLAPPAVAGIAWFALNGGVVDPVAEATAGVGVLLLLVQVVMVPRYRRLRFSLGFWSFTFPFAAAVAWTEEWLELEQTPGWQVTTGILAVLMTAFIAAIAVQSLRLVTRRPGR</sequence>
<feature type="transmembrane region" description="Helical" evidence="6">
    <location>
        <begin position="259"/>
        <end position="279"/>
    </location>
</feature>
<feature type="transmembrane region" description="Helical" evidence="6">
    <location>
        <begin position="170"/>
        <end position="190"/>
    </location>
</feature>
<dbReference type="PANTHER" id="PTHR37955:SF1">
    <property type="entry name" value="DEP DOMAIN-CONTAINING PROTEIN"/>
    <property type="match status" value="1"/>
</dbReference>
<name>A0ABP4LNR5_9ACTN</name>
<dbReference type="InterPro" id="IPR004695">
    <property type="entry name" value="SLAC1/Mae1/Ssu1/TehA"/>
</dbReference>
<evidence type="ECO:0000256" key="2">
    <source>
        <dbReference type="ARBA" id="ARBA00022692"/>
    </source>
</evidence>
<evidence type="ECO:0000256" key="1">
    <source>
        <dbReference type="ARBA" id="ARBA00004141"/>
    </source>
</evidence>
<keyword evidence="4 6" id="KW-0472">Membrane</keyword>
<dbReference type="InterPro" id="IPR052951">
    <property type="entry name" value="Tellurite_res_ion_channel"/>
</dbReference>
<evidence type="ECO:0000256" key="5">
    <source>
        <dbReference type="SAM" id="MobiDB-lite"/>
    </source>
</evidence>
<feature type="transmembrane region" description="Helical" evidence="6">
    <location>
        <begin position="202"/>
        <end position="221"/>
    </location>
</feature>
<keyword evidence="3 6" id="KW-1133">Transmembrane helix</keyword>
<evidence type="ECO:0000256" key="4">
    <source>
        <dbReference type="ARBA" id="ARBA00023136"/>
    </source>
</evidence>
<dbReference type="Proteomes" id="UP001500363">
    <property type="component" value="Unassembled WGS sequence"/>
</dbReference>
<evidence type="ECO:0000313" key="7">
    <source>
        <dbReference type="EMBL" id="GAA1528313.1"/>
    </source>
</evidence>
<feature type="transmembrane region" description="Helical" evidence="6">
    <location>
        <begin position="104"/>
        <end position="123"/>
    </location>
</feature>
<evidence type="ECO:0000256" key="3">
    <source>
        <dbReference type="ARBA" id="ARBA00022989"/>
    </source>
</evidence>
<dbReference type="Pfam" id="PF03595">
    <property type="entry name" value="SLAC1"/>
    <property type="match status" value="1"/>
</dbReference>
<keyword evidence="2 6" id="KW-0812">Transmembrane</keyword>
<reference evidence="8" key="1">
    <citation type="journal article" date="2019" name="Int. J. Syst. Evol. Microbiol.">
        <title>The Global Catalogue of Microorganisms (GCM) 10K type strain sequencing project: providing services to taxonomists for standard genome sequencing and annotation.</title>
        <authorList>
            <consortium name="The Broad Institute Genomics Platform"/>
            <consortium name="The Broad Institute Genome Sequencing Center for Infectious Disease"/>
            <person name="Wu L."/>
            <person name="Ma J."/>
        </authorList>
    </citation>
    <scope>NUCLEOTIDE SEQUENCE [LARGE SCALE GENOMIC DNA]</scope>
    <source>
        <strain evidence="8">JCM 14303</strain>
    </source>
</reference>
<gene>
    <name evidence="7" type="ORF">GCM10009741_32690</name>
</gene>
<feature type="transmembrane region" description="Helical" evidence="6">
    <location>
        <begin position="291"/>
        <end position="308"/>
    </location>
</feature>
<accession>A0ABP4LNR5</accession>
<feature type="region of interest" description="Disordered" evidence="5">
    <location>
        <begin position="1"/>
        <end position="67"/>
    </location>
</feature>
<comment type="subcellular location">
    <subcellularLocation>
        <location evidence="1">Membrane</location>
        <topology evidence="1">Multi-pass membrane protein</topology>
    </subcellularLocation>
</comment>
<evidence type="ECO:0000313" key="8">
    <source>
        <dbReference type="Proteomes" id="UP001500363"/>
    </source>
</evidence>
<feature type="transmembrane region" description="Helical" evidence="6">
    <location>
        <begin position="345"/>
        <end position="365"/>
    </location>
</feature>
<keyword evidence="8" id="KW-1185">Reference proteome</keyword>
<protein>
    <submittedName>
        <fullName evidence="7">SLAC1 anion channel family protein</fullName>
    </submittedName>
</protein>
<dbReference type="PANTHER" id="PTHR37955">
    <property type="entry name" value="TELLURITE RESISTANCE PROTEIN TEHA"/>
    <property type="match status" value="1"/>
</dbReference>
<feature type="transmembrane region" description="Helical" evidence="6">
    <location>
        <begin position="144"/>
        <end position="164"/>
    </location>
</feature>
<feature type="transmembrane region" description="Helical" evidence="6">
    <location>
        <begin position="315"/>
        <end position="333"/>
    </location>
</feature>
<dbReference type="EMBL" id="BAAANC010000002">
    <property type="protein sequence ID" value="GAA1528313.1"/>
    <property type="molecule type" value="Genomic_DNA"/>
</dbReference>
<dbReference type="Gene3D" id="1.50.10.150">
    <property type="entry name" value="Voltage-dependent anion channel"/>
    <property type="match status" value="1"/>
</dbReference>
<proteinExistence type="predicted"/>
<dbReference type="RefSeq" id="WP_344174950.1">
    <property type="nucleotide sequence ID" value="NZ_BAAANC010000002.1"/>
</dbReference>
<comment type="caution">
    <text evidence="7">The sequence shown here is derived from an EMBL/GenBank/DDBJ whole genome shotgun (WGS) entry which is preliminary data.</text>
</comment>
<feature type="compositionally biased region" description="Low complexity" evidence="5">
    <location>
        <begin position="30"/>
        <end position="53"/>
    </location>
</feature>
<organism evidence="7 8">
    <name type="scientific">Kribbella lupini</name>
    <dbReference type="NCBI Taxonomy" id="291602"/>
    <lineage>
        <taxon>Bacteria</taxon>
        <taxon>Bacillati</taxon>
        <taxon>Actinomycetota</taxon>
        <taxon>Actinomycetes</taxon>
        <taxon>Propionibacteriales</taxon>
        <taxon>Kribbellaceae</taxon>
        <taxon>Kribbella</taxon>
    </lineage>
</organism>